<dbReference type="PANTHER" id="PTHR36743:SF1">
    <property type="entry name" value="OS04G0495300 PROTEIN"/>
    <property type="match status" value="1"/>
</dbReference>
<sequence length="173" mass="18509">MGLSASKRVVRHLQASPQFSSDCSSVYADCLSLSQHAFAGIKPYQLYSAVEQLHRVLYRSLPLISKWVPHTPGRDRVDRAFRSVIRSRGAGSTAVQEEDTVLDEAEFEELASEVFAECIASNMEREALKKVAVGAVGIGGVGAVVKPGNGVLVAAIAAFALGVGIDLYVRFDG</sequence>
<keyword evidence="2" id="KW-1185">Reference proteome</keyword>
<dbReference type="AlphaFoldDB" id="A0A2Z7D734"/>
<evidence type="ECO:0000313" key="2">
    <source>
        <dbReference type="Proteomes" id="UP000250235"/>
    </source>
</evidence>
<gene>
    <name evidence="1" type="ORF">F511_31500</name>
</gene>
<reference evidence="1 2" key="1">
    <citation type="journal article" date="2015" name="Proc. Natl. Acad. Sci. U.S.A.">
        <title>The resurrection genome of Boea hygrometrica: A blueprint for survival of dehydration.</title>
        <authorList>
            <person name="Xiao L."/>
            <person name="Yang G."/>
            <person name="Zhang L."/>
            <person name="Yang X."/>
            <person name="Zhao S."/>
            <person name="Ji Z."/>
            <person name="Zhou Q."/>
            <person name="Hu M."/>
            <person name="Wang Y."/>
            <person name="Chen M."/>
            <person name="Xu Y."/>
            <person name="Jin H."/>
            <person name="Xiao X."/>
            <person name="Hu G."/>
            <person name="Bao F."/>
            <person name="Hu Y."/>
            <person name="Wan P."/>
            <person name="Li L."/>
            <person name="Deng X."/>
            <person name="Kuang T."/>
            <person name="Xiang C."/>
            <person name="Zhu J.K."/>
            <person name="Oliver M.J."/>
            <person name="He Y."/>
        </authorList>
    </citation>
    <scope>NUCLEOTIDE SEQUENCE [LARGE SCALE GENOMIC DNA]</scope>
    <source>
        <strain evidence="2">cv. XS01</strain>
    </source>
</reference>
<dbReference type="PANTHER" id="PTHR36743">
    <property type="entry name" value="OS04G0495300 PROTEIN"/>
    <property type="match status" value="1"/>
</dbReference>
<name>A0A2Z7D734_9LAMI</name>
<proteinExistence type="predicted"/>
<protein>
    <submittedName>
        <fullName evidence="1">Uncharacterized protein</fullName>
    </submittedName>
</protein>
<organism evidence="1 2">
    <name type="scientific">Dorcoceras hygrometricum</name>
    <dbReference type="NCBI Taxonomy" id="472368"/>
    <lineage>
        <taxon>Eukaryota</taxon>
        <taxon>Viridiplantae</taxon>
        <taxon>Streptophyta</taxon>
        <taxon>Embryophyta</taxon>
        <taxon>Tracheophyta</taxon>
        <taxon>Spermatophyta</taxon>
        <taxon>Magnoliopsida</taxon>
        <taxon>eudicotyledons</taxon>
        <taxon>Gunneridae</taxon>
        <taxon>Pentapetalae</taxon>
        <taxon>asterids</taxon>
        <taxon>lamiids</taxon>
        <taxon>Lamiales</taxon>
        <taxon>Gesneriaceae</taxon>
        <taxon>Didymocarpoideae</taxon>
        <taxon>Trichosporeae</taxon>
        <taxon>Loxocarpinae</taxon>
        <taxon>Dorcoceras</taxon>
    </lineage>
</organism>
<evidence type="ECO:0000313" key="1">
    <source>
        <dbReference type="EMBL" id="KZV52906.1"/>
    </source>
</evidence>
<dbReference type="Proteomes" id="UP000250235">
    <property type="component" value="Unassembled WGS sequence"/>
</dbReference>
<dbReference type="OrthoDB" id="1885878at2759"/>
<dbReference type="EMBL" id="KQ990595">
    <property type="protein sequence ID" value="KZV52906.1"/>
    <property type="molecule type" value="Genomic_DNA"/>
</dbReference>
<accession>A0A2Z7D734</accession>